<organism evidence="1 2">
    <name type="scientific">Mycena chlorophos</name>
    <name type="common">Agaric fungus</name>
    <name type="synonym">Agaricus chlorophos</name>
    <dbReference type="NCBI Taxonomy" id="658473"/>
    <lineage>
        <taxon>Eukaryota</taxon>
        <taxon>Fungi</taxon>
        <taxon>Dikarya</taxon>
        <taxon>Basidiomycota</taxon>
        <taxon>Agaricomycotina</taxon>
        <taxon>Agaricomycetes</taxon>
        <taxon>Agaricomycetidae</taxon>
        <taxon>Agaricales</taxon>
        <taxon>Marasmiineae</taxon>
        <taxon>Mycenaceae</taxon>
        <taxon>Mycena</taxon>
    </lineage>
</organism>
<sequence>MSHSPWWLAGIASGATRTPSVPASGNFSCVQRMSVLAPTLLSTERALGHETPSVFVETTQKMLRVDEDDSYGDSIFSKVYRPAPHPSSRARLACYKALPRHRPSVVLRPKATHSSLDAHRTTLTCAVASRAGGHSGCSRPSSGMAAYATTSGPSSLLSPSCTVLLAYAR</sequence>
<comment type="caution">
    <text evidence="1">The sequence shown here is derived from an EMBL/GenBank/DDBJ whole genome shotgun (WGS) entry which is preliminary data.</text>
</comment>
<evidence type="ECO:0000313" key="1">
    <source>
        <dbReference type="EMBL" id="KAF7304472.1"/>
    </source>
</evidence>
<protein>
    <submittedName>
        <fullName evidence="1">Uncharacterized protein</fullName>
    </submittedName>
</protein>
<name>A0A8H6W4C3_MYCCL</name>
<dbReference type="AlphaFoldDB" id="A0A8H6W4C3"/>
<proteinExistence type="predicted"/>
<keyword evidence="2" id="KW-1185">Reference proteome</keyword>
<gene>
    <name evidence="1" type="ORF">HMN09_00849500</name>
</gene>
<dbReference type="Proteomes" id="UP000613580">
    <property type="component" value="Unassembled WGS sequence"/>
</dbReference>
<accession>A0A8H6W4C3</accession>
<evidence type="ECO:0000313" key="2">
    <source>
        <dbReference type="Proteomes" id="UP000613580"/>
    </source>
</evidence>
<reference evidence="1" key="1">
    <citation type="submission" date="2020-05" db="EMBL/GenBank/DDBJ databases">
        <title>Mycena genomes resolve the evolution of fungal bioluminescence.</title>
        <authorList>
            <person name="Tsai I.J."/>
        </authorList>
    </citation>
    <scope>NUCLEOTIDE SEQUENCE</scope>
    <source>
        <strain evidence="1">110903Hualien_Pintung</strain>
    </source>
</reference>
<dbReference type="EMBL" id="JACAZE010000011">
    <property type="protein sequence ID" value="KAF7304472.1"/>
    <property type="molecule type" value="Genomic_DNA"/>
</dbReference>